<evidence type="ECO:0000313" key="2">
    <source>
        <dbReference type="Proteomes" id="UP000001095"/>
    </source>
</evidence>
<keyword evidence="2" id="KW-1185">Reference proteome</keyword>
<sequence length="227" mass="24836">MALLGKAAVAMWWDMAREQRAEFEDWHSHEHFPERLHLPGFLRGSRWAAADGGVGFFVFYELDAWETLTSPDYLARLNDPTPWSKKMMPHHRNMVRSQCRVIASHGGGIGGAMLTLRLSPQPAQASALSAHLRDVVARLPEKGSFTGAHLLHTDTPQAGQTEEQRIRGGDAAADWIVLVSGSSSDALQEIAHGLLAPKELEAEGAAPGALPGLFRLKYAMTPQDLLT</sequence>
<accession>K8PAT4</accession>
<dbReference type="OrthoDB" id="3034735at2"/>
<reference evidence="1 2" key="1">
    <citation type="submission" date="2012-04" db="EMBL/GenBank/DDBJ databases">
        <title>The Genome Sequence of Afipia clevelandensis ATCC 49720.</title>
        <authorList>
            <consortium name="The Broad Institute Genome Sequencing Platform"/>
            <person name="Earl A."/>
            <person name="Ward D."/>
            <person name="Feldgarden M."/>
            <person name="Gevers D."/>
            <person name="Huys G."/>
            <person name="Walker B."/>
            <person name="Young S.K."/>
            <person name="Zeng Q."/>
            <person name="Gargeya S."/>
            <person name="Fitzgerald M."/>
            <person name="Haas B."/>
            <person name="Abouelleil A."/>
            <person name="Alvarado L."/>
            <person name="Arachchi H.M."/>
            <person name="Berlin A."/>
            <person name="Chapman S.B."/>
            <person name="Goldberg J."/>
            <person name="Griggs A."/>
            <person name="Gujja S."/>
            <person name="Hansen M."/>
            <person name="Howarth C."/>
            <person name="Imamovic A."/>
            <person name="Larimer J."/>
            <person name="McCowen C."/>
            <person name="Montmayeur A."/>
            <person name="Murphy C."/>
            <person name="Neiman D."/>
            <person name="Pearson M."/>
            <person name="Priest M."/>
            <person name="Roberts A."/>
            <person name="Saif S."/>
            <person name="Shea T."/>
            <person name="Sisk P."/>
            <person name="Sykes S."/>
            <person name="Wortman J."/>
            <person name="Nusbaum C."/>
            <person name="Birren B."/>
        </authorList>
    </citation>
    <scope>NUCLEOTIDE SEQUENCE [LARGE SCALE GENOMIC DNA]</scope>
    <source>
        <strain evidence="1 2">ATCC 49720</strain>
    </source>
</reference>
<dbReference type="Proteomes" id="UP000001095">
    <property type="component" value="Unassembled WGS sequence"/>
</dbReference>
<dbReference type="AlphaFoldDB" id="K8PAT4"/>
<proteinExistence type="predicted"/>
<dbReference type="HOGENOM" id="CLU_089364_1_0_5"/>
<dbReference type="RefSeq" id="WP_002711996.1">
    <property type="nucleotide sequence ID" value="NZ_KB375281.1"/>
</dbReference>
<protein>
    <recommendedName>
        <fullName evidence="3">NIPSNAP domain-containing protein</fullName>
    </recommendedName>
</protein>
<name>K8PAT4_9BRAD</name>
<evidence type="ECO:0008006" key="3">
    <source>
        <dbReference type="Google" id="ProtNLM"/>
    </source>
</evidence>
<comment type="caution">
    <text evidence="1">The sequence shown here is derived from an EMBL/GenBank/DDBJ whole genome shotgun (WGS) entry which is preliminary data.</text>
</comment>
<organism evidence="1 2">
    <name type="scientific">Afipia clevelandensis ATCC 49720</name>
    <dbReference type="NCBI Taxonomy" id="883079"/>
    <lineage>
        <taxon>Bacteria</taxon>
        <taxon>Pseudomonadati</taxon>
        <taxon>Pseudomonadota</taxon>
        <taxon>Alphaproteobacteria</taxon>
        <taxon>Hyphomicrobiales</taxon>
        <taxon>Nitrobacteraceae</taxon>
        <taxon>Afipia</taxon>
    </lineage>
</organism>
<dbReference type="PATRIC" id="fig|883079.3.peg.1152"/>
<dbReference type="EMBL" id="AGWY01000006">
    <property type="protein sequence ID" value="EKS38661.1"/>
    <property type="molecule type" value="Genomic_DNA"/>
</dbReference>
<gene>
    <name evidence="1" type="ORF">HMPREF9696_01130</name>
</gene>
<evidence type="ECO:0000313" key="1">
    <source>
        <dbReference type="EMBL" id="EKS38661.1"/>
    </source>
</evidence>